<dbReference type="OrthoDB" id="3545468at2759"/>
<evidence type="ECO:0000313" key="2">
    <source>
        <dbReference type="EMBL" id="GAP82740.2"/>
    </source>
</evidence>
<keyword evidence="3" id="KW-1185">Reference proteome</keyword>
<feature type="signal peptide" evidence="1">
    <location>
        <begin position="1"/>
        <end position="31"/>
    </location>
</feature>
<proteinExistence type="predicted"/>
<accession>A0A1S7UHW0</accession>
<dbReference type="Proteomes" id="UP000054516">
    <property type="component" value="Unassembled WGS sequence"/>
</dbReference>
<name>A0A1S7UHW0_ROSNE</name>
<dbReference type="EMBL" id="DF977446">
    <property type="protein sequence ID" value="GAP82740.2"/>
    <property type="molecule type" value="Genomic_DNA"/>
</dbReference>
<reference evidence="2" key="1">
    <citation type="submission" date="2016-03" db="EMBL/GenBank/DDBJ databases">
        <title>Draft genome sequence of Rosellinia necatrix.</title>
        <authorList>
            <person name="Kanematsu S."/>
        </authorList>
    </citation>
    <scope>NUCLEOTIDE SEQUENCE [LARGE SCALE GENOMIC DNA]</scope>
    <source>
        <strain evidence="2">W97</strain>
    </source>
</reference>
<sequence length="223" mass="23098">MRMSPIKATIAAVSALCLRAAASAAAPNVTAVPLGTSCTSYPGFDGSGAGPFIAVAHSTGRAVDGIGLNAAYFVDGTRRYGYVIAPAEVPTRNITMRCAGGKLQARLSMVAGGEPTWEELVVSGDPGLEGALGFGFAQDEGEDGGSGGYRSIPLEPYWHFVGGEQVPGVFLGAAGSTTFGFAHNSAGAAGEYYLLRLLGTGRFNRWELGRLDTVGFLKVTYDY</sequence>
<dbReference type="AlphaFoldDB" id="A0A1S7UHW0"/>
<protein>
    <submittedName>
        <fullName evidence="2">Uncharacterized protein</fullName>
    </submittedName>
</protein>
<evidence type="ECO:0000256" key="1">
    <source>
        <dbReference type="SAM" id="SignalP"/>
    </source>
</evidence>
<keyword evidence="1" id="KW-0732">Signal</keyword>
<organism evidence="2">
    <name type="scientific">Rosellinia necatrix</name>
    <name type="common">White root-rot fungus</name>
    <dbReference type="NCBI Taxonomy" id="77044"/>
    <lineage>
        <taxon>Eukaryota</taxon>
        <taxon>Fungi</taxon>
        <taxon>Dikarya</taxon>
        <taxon>Ascomycota</taxon>
        <taxon>Pezizomycotina</taxon>
        <taxon>Sordariomycetes</taxon>
        <taxon>Xylariomycetidae</taxon>
        <taxon>Xylariales</taxon>
        <taxon>Xylariaceae</taxon>
        <taxon>Rosellinia</taxon>
    </lineage>
</organism>
<evidence type="ECO:0000313" key="3">
    <source>
        <dbReference type="Proteomes" id="UP000054516"/>
    </source>
</evidence>
<feature type="chain" id="PRO_5012210447" evidence="1">
    <location>
        <begin position="32"/>
        <end position="223"/>
    </location>
</feature>
<gene>
    <name evidence="2" type="ORF">SAMD00023353_0102750</name>
</gene>